<dbReference type="Proteomes" id="UP001175228">
    <property type="component" value="Unassembled WGS sequence"/>
</dbReference>
<dbReference type="EMBL" id="JAUEPU010000009">
    <property type="protein sequence ID" value="KAK0499876.1"/>
    <property type="molecule type" value="Genomic_DNA"/>
</dbReference>
<feature type="transmembrane region" description="Helical" evidence="1">
    <location>
        <begin position="221"/>
        <end position="245"/>
    </location>
</feature>
<evidence type="ECO:0000256" key="1">
    <source>
        <dbReference type="SAM" id="Phobius"/>
    </source>
</evidence>
<evidence type="ECO:0000313" key="3">
    <source>
        <dbReference type="Proteomes" id="UP001175228"/>
    </source>
</evidence>
<name>A0AA39QCB9_9AGAR</name>
<feature type="transmembrane region" description="Helical" evidence="1">
    <location>
        <begin position="57"/>
        <end position="77"/>
    </location>
</feature>
<proteinExistence type="predicted"/>
<keyword evidence="1" id="KW-1133">Transmembrane helix</keyword>
<gene>
    <name evidence="2" type="ORF">EDD18DRAFT_1153028</name>
</gene>
<comment type="caution">
    <text evidence="2">The sequence shown here is derived from an EMBL/GenBank/DDBJ whole genome shotgun (WGS) entry which is preliminary data.</text>
</comment>
<feature type="transmembrane region" description="Helical" evidence="1">
    <location>
        <begin position="257"/>
        <end position="275"/>
    </location>
</feature>
<keyword evidence="3" id="KW-1185">Reference proteome</keyword>
<accession>A0AA39QCB9</accession>
<protein>
    <submittedName>
        <fullName evidence="2">Uncharacterized protein</fullName>
    </submittedName>
</protein>
<keyword evidence="1" id="KW-0472">Membrane</keyword>
<sequence length="326" mass="36593">MRSTSSQFSKCFYGVLSDLPATMLLLTMWGAGISVLGFMITLWTLLRGKLWSQVNKLVLFFAVFLFAFQTMYTVVGIRRRYYGFVTLSGSSYSGGPSAFFENVTTTAVLLRNISWDLQVALGDAIVIWRAYVVWQTPWIVVPPIAIWIGFIVAAIGELLSMRNAVPSVDGLFASGIQAWSTATLALTMSCNLLSTCLLAYRLWKSEQKLLDSHRSNTLRPYLIVMLDTGLLYSVWVFVAFITDVLGSRFEYVFDNSLPSIISITFFTVLLRIAWIQNLRARNSRRTAVSPRDSFDMHSLPVQAGINYRKDRSDAENSATDTQTKVA</sequence>
<organism evidence="2 3">
    <name type="scientific">Armillaria luteobubalina</name>
    <dbReference type="NCBI Taxonomy" id="153913"/>
    <lineage>
        <taxon>Eukaryota</taxon>
        <taxon>Fungi</taxon>
        <taxon>Dikarya</taxon>
        <taxon>Basidiomycota</taxon>
        <taxon>Agaricomycotina</taxon>
        <taxon>Agaricomycetes</taxon>
        <taxon>Agaricomycetidae</taxon>
        <taxon>Agaricales</taxon>
        <taxon>Marasmiineae</taxon>
        <taxon>Physalacriaceae</taxon>
        <taxon>Armillaria</taxon>
    </lineage>
</organism>
<keyword evidence="1" id="KW-0812">Transmembrane</keyword>
<feature type="transmembrane region" description="Helical" evidence="1">
    <location>
        <begin position="176"/>
        <end position="200"/>
    </location>
</feature>
<feature type="transmembrane region" description="Helical" evidence="1">
    <location>
        <begin position="21"/>
        <end position="45"/>
    </location>
</feature>
<feature type="transmembrane region" description="Helical" evidence="1">
    <location>
        <begin position="138"/>
        <end position="156"/>
    </location>
</feature>
<reference evidence="2" key="1">
    <citation type="submission" date="2023-06" db="EMBL/GenBank/DDBJ databases">
        <authorList>
            <consortium name="Lawrence Berkeley National Laboratory"/>
            <person name="Ahrendt S."/>
            <person name="Sahu N."/>
            <person name="Indic B."/>
            <person name="Wong-Bajracharya J."/>
            <person name="Merenyi Z."/>
            <person name="Ke H.-M."/>
            <person name="Monk M."/>
            <person name="Kocsube S."/>
            <person name="Drula E."/>
            <person name="Lipzen A."/>
            <person name="Balint B."/>
            <person name="Henrissat B."/>
            <person name="Andreopoulos B."/>
            <person name="Martin F.M."/>
            <person name="Harder C.B."/>
            <person name="Rigling D."/>
            <person name="Ford K.L."/>
            <person name="Foster G.D."/>
            <person name="Pangilinan J."/>
            <person name="Papanicolaou A."/>
            <person name="Barry K."/>
            <person name="LaButti K."/>
            <person name="Viragh M."/>
            <person name="Koriabine M."/>
            <person name="Yan M."/>
            <person name="Riley R."/>
            <person name="Champramary S."/>
            <person name="Plett K.L."/>
            <person name="Tsai I.J."/>
            <person name="Slot J."/>
            <person name="Sipos G."/>
            <person name="Plett J."/>
            <person name="Nagy L.G."/>
            <person name="Grigoriev I.V."/>
        </authorList>
    </citation>
    <scope>NUCLEOTIDE SEQUENCE</scope>
    <source>
        <strain evidence="2">HWK02</strain>
    </source>
</reference>
<dbReference type="AlphaFoldDB" id="A0AA39QCB9"/>
<evidence type="ECO:0000313" key="2">
    <source>
        <dbReference type="EMBL" id="KAK0499876.1"/>
    </source>
</evidence>